<name>A0ACB7Y9U7_9ERIC</name>
<protein>
    <submittedName>
        <fullName evidence="1">Uncharacterized protein</fullName>
    </submittedName>
</protein>
<reference evidence="1 2" key="1">
    <citation type="journal article" date="2021" name="Hortic Res">
        <title>High-quality reference genome and annotation aids understanding of berry development for evergreen blueberry (Vaccinium darrowii).</title>
        <authorList>
            <person name="Yu J."/>
            <person name="Hulse-Kemp A.M."/>
            <person name="Babiker E."/>
            <person name="Staton M."/>
        </authorList>
    </citation>
    <scope>NUCLEOTIDE SEQUENCE [LARGE SCALE GENOMIC DNA]</scope>
    <source>
        <strain evidence="2">cv. NJ 8807/NJ 8810</strain>
        <tissue evidence="1">Young leaf</tissue>
    </source>
</reference>
<accession>A0ACB7Y9U7</accession>
<organism evidence="1 2">
    <name type="scientific">Vaccinium darrowii</name>
    <dbReference type="NCBI Taxonomy" id="229202"/>
    <lineage>
        <taxon>Eukaryota</taxon>
        <taxon>Viridiplantae</taxon>
        <taxon>Streptophyta</taxon>
        <taxon>Embryophyta</taxon>
        <taxon>Tracheophyta</taxon>
        <taxon>Spermatophyta</taxon>
        <taxon>Magnoliopsida</taxon>
        <taxon>eudicotyledons</taxon>
        <taxon>Gunneridae</taxon>
        <taxon>Pentapetalae</taxon>
        <taxon>asterids</taxon>
        <taxon>Ericales</taxon>
        <taxon>Ericaceae</taxon>
        <taxon>Vaccinioideae</taxon>
        <taxon>Vaccinieae</taxon>
        <taxon>Vaccinium</taxon>
    </lineage>
</organism>
<comment type="caution">
    <text evidence="1">The sequence shown here is derived from an EMBL/GenBank/DDBJ whole genome shotgun (WGS) entry which is preliminary data.</text>
</comment>
<dbReference type="EMBL" id="CM037157">
    <property type="protein sequence ID" value="KAH7850281.1"/>
    <property type="molecule type" value="Genomic_DNA"/>
</dbReference>
<sequence>MLLLQFSVSVAPSPPVDYEDYIPEIFFDVPPSLPPPPPPPAPATHKSIQGISIILICCIIITAFLSVFLRYYCPCYRPMPRTGRRQTSVTSHTTNGLPNAATGDCLDQDVINSFPTFIYSEVKGHKIGKGALECAVCLNEFEDHETLRLLPYCSHVFHCDCIGEWLSSHVTCPVCRADVSESLHTSLNPDWGRVSCDESVREARHDSVNPDAVVGDFVIIPIQSPDAVATKIQTPSQNGTRGSESESLARQEEEWERFTLRLPEELRSLLVGSKLNRTRSCGGFQMARSLSKGLHRSGSVGTGRIFTNSIYSEELERSDQSEFMETVQSLRRPNRFSLKMIDGHGGGGSYQH</sequence>
<dbReference type="Proteomes" id="UP000828048">
    <property type="component" value="Chromosome 7"/>
</dbReference>
<evidence type="ECO:0000313" key="2">
    <source>
        <dbReference type="Proteomes" id="UP000828048"/>
    </source>
</evidence>
<keyword evidence="2" id="KW-1185">Reference proteome</keyword>
<proteinExistence type="predicted"/>
<gene>
    <name evidence="1" type="ORF">Vadar_030295</name>
</gene>
<evidence type="ECO:0000313" key="1">
    <source>
        <dbReference type="EMBL" id="KAH7850281.1"/>
    </source>
</evidence>